<dbReference type="RefSeq" id="WP_117600890.1">
    <property type="nucleotide sequence ID" value="NZ_CAXTFB010000017.1"/>
</dbReference>
<feature type="chain" id="PRO_5017549254" description="DUF6377 domain-containing protein" evidence="3">
    <location>
        <begin position="21"/>
        <end position="552"/>
    </location>
</feature>
<name>A0A3E5ETX2_BACUN</name>
<dbReference type="EMBL" id="QSVA01000012">
    <property type="protein sequence ID" value="RGN92420.1"/>
    <property type="molecule type" value="Genomic_DNA"/>
</dbReference>
<evidence type="ECO:0000313" key="5">
    <source>
        <dbReference type="EMBL" id="RGN92420.1"/>
    </source>
</evidence>
<comment type="caution">
    <text evidence="5">The sequence shown here is derived from an EMBL/GenBank/DDBJ whole genome shotgun (WGS) entry which is preliminary data.</text>
</comment>
<gene>
    <name evidence="5" type="ORF">DXB37_14130</name>
</gene>
<proteinExistence type="predicted"/>
<dbReference type="AlphaFoldDB" id="A0A3E5ETX2"/>
<sequence>MKNIIIFLCLCTICMCRLHAADSSRADSLLLKLDQAIKERPIYMEQKELKLAELKRQLHRQIPDEERFAILGTLLDEYRSFNTDSALHMAEEREQIAIRLGNREYIDNARMNKADVLGMTGMYKEVMDLMRNIHIDRLSVDIHPYYYHIYRTVYGLMADYAVTAYEKKLYTELTDKYRDSLLLVNKDNLLIHTLIQSDQYNVRNEYDKAIRLLTDYLALQKDYEHDVAICAYTLSESYRLKGDKEKEKEYLIVSAMADMKTAVREYISLRKLAVLLYQEGDIERAYSYVKICMEDAAACNARLRKLEILEIFPIINDAYQQKTEKQQEQMKWALVSISLLSLFLLLAIFYVYKQMKKVAAARREVIDANKRLKELNDELHLSNAQLKEANHSIAENSYLKEEYIGRYMDQCSVYLEKMDNYRRSLGKIAATGNVEELYKNIKSSKFIEGELKEFYTNFDNTFLQLFPTFVEDFNALLADDEQISLKAGERMNTELRIFALIRLGITDSVKIAQFLRYSVTTIYNYRTKVRNKAAGDRDLLEQEVMTIGKSKN</sequence>
<accession>A0A3E5ETX2</accession>
<evidence type="ECO:0000256" key="2">
    <source>
        <dbReference type="SAM" id="Phobius"/>
    </source>
</evidence>
<feature type="signal peptide" evidence="3">
    <location>
        <begin position="1"/>
        <end position="20"/>
    </location>
</feature>
<reference evidence="5 6" key="1">
    <citation type="submission" date="2018-08" db="EMBL/GenBank/DDBJ databases">
        <title>A genome reference for cultivated species of the human gut microbiota.</title>
        <authorList>
            <person name="Zou Y."/>
            <person name="Xue W."/>
            <person name="Luo G."/>
        </authorList>
    </citation>
    <scope>NUCLEOTIDE SEQUENCE [LARGE SCALE GENOMIC DNA]</scope>
    <source>
        <strain evidence="5 6">OM03-4</strain>
    </source>
</reference>
<keyword evidence="1" id="KW-0175">Coiled coil</keyword>
<keyword evidence="3" id="KW-0732">Signal</keyword>
<dbReference type="Pfam" id="PF19904">
    <property type="entry name" value="DUF6377"/>
    <property type="match status" value="1"/>
</dbReference>
<feature type="transmembrane region" description="Helical" evidence="2">
    <location>
        <begin position="332"/>
        <end position="352"/>
    </location>
</feature>
<evidence type="ECO:0000313" key="6">
    <source>
        <dbReference type="Proteomes" id="UP000260759"/>
    </source>
</evidence>
<dbReference type="InterPro" id="IPR045957">
    <property type="entry name" value="DUF6377"/>
</dbReference>
<dbReference type="Proteomes" id="UP000260759">
    <property type="component" value="Unassembled WGS sequence"/>
</dbReference>
<protein>
    <recommendedName>
        <fullName evidence="4">DUF6377 domain-containing protein</fullName>
    </recommendedName>
</protein>
<feature type="coiled-coil region" evidence="1">
    <location>
        <begin position="358"/>
        <end position="392"/>
    </location>
</feature>
<keyword evidence="2" id="KW-1133">Transmembrane helix</keyword>
<keyword evidence="2" id="KW-0472">Membrane</keyword>
<evidence type="ECO:0000259" key="4">
    <source>
        <dbReference type="Pfam" id="PF19904"/>
    </source>
</evidence>
<evidence type="ECO:0000256" key="1">
    <source>
        <dbReference type="SAM" id="Coils"/>
    </source>
</evidence>
<keyword evidence="2" id="KW-0812">Transmembrane</keyword>
<evidence type="ECO:0000256" key="3">
    <source>
        <dbReference type="SAM" id="SignalP"/>
    </source>
</evidence>
<organism evidence="5 6">
    <name type="scientific">Bacteroides uniformis</name>
    <dbReference type="NCBI Taxonomy" id="820"/>
    <lineage>
        <taxon>Bacteria</taxon>
        <taxon>Pseudomonadati</taxon>
        <taxon>Bacteroidota</taxon>
        <taxon>Bacteroidia</taxon>
        <taxon>Bacteroidales</taxon>
        <taxon>Bacteroidaceae</taxon>
        <taxon>Bacteroides</taxon>
    </lineage>
</organism>
<feature type="domain" description="DUF6377" evidence="4">
    <location>
        <begin position="258"/>
        <end position="512"/>
    </location>
</feature>